<dbReference type="PANTHER" id="PTHR47481:SF10">
    <property type="entry name" value="COPIA-LIKE POLYPROTEIN_RETROTRANSPOSON"/>
    <property type="match status" value="1"/>
</dbReference>
<protein>
    <recommendedName>
        <fullName evidence="2">Aldehyde dehydrogenase domain-containing protein</fullName>
    </recommendedName>
</protein>
<evidence type="ECO:0000313" key="4">
    <source>
        <dbReference type="Proteomes" id="UP000436088"/>
    </source>
</evidence>
<evidence type="ECO:0000313" key="3">
    <source>
        <dbReference type="EMBL" id="KAE8668248.1"/>
    </source>
</evidence>
<evidence type="ECO:0000256" key="1">
    <source>
        <dbReference type="SAM" id="MobiDB-lite"/>
    </source>
</evidence>
<dbReference type="InterPro" id="IPR016161">
    <property type="entry name" value="Ald_DH/histidinol_DH"/>
</dbReference>
<organism evidence="3 4">
    <name type="scientific">Hibiscus syriacus</name>
    <name type="common">Rose of Sharon</name>
    <dbReference type="NCBI Taxonomy" id="106335"/>
    <lineage>
        <taxon>Eukaryota</taxon>
        <taxon>Viridiplantae</taxon>
        <taxon>Streptophyta</taxon>
        <taxon>Embryophyta</taxon>
        <taxon>Tracheophyta</taxon>
        <taxon>Spermatophyta</taxon>
        <taxon>Magnoliopsida</taxon>
        <taxon>eudicotyledons</taxon>
        <taxon>Gunneridae</taxon>
        <taxon>Pentapetalae</taxon>
        <taxon>rosids</taxon>
        <taxon>malvids</taxon>
        <taxon>Malvales</taxon>
        <taxon>Malvaceae</taxon>
        <taxon>Malvoideae</taxon>
        <taxon>Hibiscus</taxon>
    </lineage>
</organism>
<proteinExistence type="predicted"/>
<dbReference type="SUPFAM" id="SSF53720">
    <property type="entry name" value="ALDH-like"/>
    <property type="match status" value="1"/>
</dbReference>
<dbReference type="Pfam" id="PF14223">
    <property type="entry name" value="Retrotran_gag_2"/>
    <property type="match status" value="1"/>
</dbReference>
<dbReference type="GO" id="GO:0016491">
    <property type="term" value="F:oxidoreductase activity"/>
    <property type="evidence" value="ECO:0007669"/>
    <property type="project" value="InterPro"/>
</dbReference>
<name>A0A6A2X1D4_HIBSY</name>
<feature type="compositionally biased region" description="Basic and acidic residues" evidence="1">
    <location>
        <begin position="542"/>
        <end position="552"/>
    </location>
</feature>
<dbReference type="PANTHER" id="PTHR47481">
    <property type="match status" value="1"/>
</dbReference>
<dbReference type="AlphaFoldDB" id="A0A6A2X1D4"/>
<feature type="domain" description="Aldehyde dehydrogenase" evidence="2">
    <location>
        <begin position="65"/>
        <end position="146"/>
    </location>
</feature>
<gene>
    <name evidence="3" type="ORF">F3Y22_tig00112344pilonHSYRG00309</name>
</gene>
<feature type="region of interest" description="Disordered" evidence="1">
    <location>
        <begin position="537"/>
        <end position="568"/>
    </location>
</feature>
<keyword evidence="4" id="KW-1185">Reference proteome</keyword>
<dbReference type="Gene3D" id="3.40.605.10">
    <property type="entry name" value="Aldehyde Dehydrogenase, Chain A, domain 1"/>
    <property type="match status" value="2"/>
</dbReference>
<comment type="caution">
    <text evidence="3">The sequence shown here is derived from an EMBL/GenBank/DDBJ whole genome shotgun (WGS) entry which is preliminary data.</text>
</comment>
<dbReference type="EMBL" id="VEPZ02001556">
    <property type="protein sequence ID" value="KAE8668248.1"/>
    <property type="molecule type" value="Genomic_DNA"/>
</dbReference>
<accession>A0A6A2X1D4</accession>
<reference evidence="3" key="1">
    <citation type="submission" date="2019-09" db="EMBL/GenBank/DDBJ databases">
        <title>Draft genome information of white flower Hibiscus syriacus.</title>
        <authorList>
            <person name="Kim Y.-M."/>
        </authorList>
    </citation>
    <scope>NUCLEOTIDE SEQUENCE [LARGE SCALE GENOMIC DNA]</scope>
    <source>
        <strain evidence="3">YM2019G1</strain>
    </source>
</reference>
<dbReference type="InterPro" id="IPR015590">
    <property type="entry name" value="Aldehyde_DH_dom"/>
</dbReference>
<dbReference type="Pfam" id="PF00171">
    <property type="entry name" value="Aldedh"/>
    <property type="match status" value="2"/>
</dbReference>
<feature type="domain" description="Aldehyde dehydrogenase" evidence="2">
    <location>
        <begin position="195"/>
        <end position="237"/>
    </location>
</feature>
<dbReference type="InterPro" id="IPR016162">
    <property type="entry name" value="Ald_DH_N"/>
</dbReference>
<dbReference type="Proteomes" id="UP000436088">
    <property type="component" value="Unassembled WGS sequence"/>
</dbReference>
<evidence type="ECO:0000259" key="2">
    <source>
        <dbReference type="Pfam" id="PF00171"/>
    </source>
</evidence>
<sequence>MAARRISSLLSSSLASSSSLLTKGRISGVGRVVSTYSTSSSVDNPITPSIKVNCTQVLTKSLNPSGKTFPTYDPRTGDVIAHISEGDAKDIDATVSAARKAFDEGPWPRMTAYERVKVLFQFADLLDKHTEELSTLETWDNGKPLGRQGWACPSMWLHHRSQVCRADTFVCSFCSQATSIVILGGNRFHRLDFLQVLNVVSGFGSTTGAALSSHMEVDKLAFTGSSDTEKIVLAVSVNEFSVLLLFLEVLEGSCFSLKMVDLQQAGVQSPVNTTVTSSSYGSPVLSSVQHIPKQDVIKLTESTYLLWKHQIEENPVYIVHRQQDKSLALWLLTTVSMEVLPHLTGLTSARTIWNAVSRLFGVRSSAKISSLRHSLHSQRKAGLTVSDYLAKIKTVCDLLNVAGCDVPEQKQVSVILAGLSMEFESIIAIASRDVVSLDSLTEMLLNCEARQKAFLSDVPVVWKVGHIIQRCYRRFDRDFTGVANEDQSAEQWKKPSEQIVHVNGHAYNHTLNSPVFYHYPSSSMQVMPYTLTRQGLSYSSNQRERESRREFEEASTGALASPDFGGKPPCRPPLTGGDRFPSTAFGDEMTTVRRVSSTLVGIWGRILMLVVVLVSCVGCYGVTGDETCGRETRSWEVPCGAGDDCWNKMGELGSSRNEILCREVEIELEALTSSSWIVFWLKILRRPLRREVEPRYWISFVVKLKSNVSCVVSRPTSFVVKLKLALEPGNCLLTTSRPFVVKLNLCCLESNILRCEVELGSEIEKLVIDNQRGPFVVKLNLRCLESNILRCEVEIGSEIVKLVIDNQQSLRREVELTFSPFVVKLNLRCLESNILRCEVEIGSEIEKLFVDNQRSLRREVELALSGVQYPSLGIFAVKLNLRCLEWYDILRRGVAIAGGPFVVKLSLDLNILRREVEIQVLYVAGGHDSLRREVETVETSLL</sequence>